<evidence type="ECO:0000256" key="1">
    <source>
        <dbReference type="ARBA" id="ARBA00022723"/>
    </source>
</evidence>
<dbReference type="Pfam" id="PF13640">
    <property type="entry name" value="2OG-FeII_Oxy_3"/>
    <property type="match status" value="1"/>
</dbReference>
<dbReference type="InterPro" id="IPR045054">
    <property type="entry name" value="P4HA-like"/>
</dbReference>
<dbReference type="InterPro" id="IPR044862">
    <property type="entry name" value="Pro_4_hyd_alph_FE2OG_OXY"/>
</dbReference>
<sequence>CVKYEGGEYFNTHIDYFSEDDIDVIEDGGNRIFTFFIYLNSLKFDQGGETEFPHLGVKSRPRKGDSVGWWNFVRGKAQGDTLHRGLPPKNGGVKYGLNLWIRDPGW</sequence>
<dbReference type="PROSITE" id="PS51471">
    <property type="entry name" value="FE2OG_OXY"/>
    <property type="match status" value="1"/>
</dbReference>
<organism evidence="4">
    <name type="scientific">marine sediment metagenome</name>
    <dbReference type="NCBI Taxonomy" id="412755"/>
    <lineage>
        <taxon>unclassified sequences</taxon>
        <taxon>metagenomes</taxon>
        <taxon>ecological metagenomes</taxon>
    </lineage>
</organism>
<accession>X0Z578</accession>
<keyword evidence="2" id="KW-0408">Iron</keyword>
<proteinExistence type="predicted"/>
<dbReference type="InterPro" id="IPR005123">
    <property type="entry name" value="Oxoglu/Fe-dep_dioxygenase_dom"/>
</dbReference>
<dbReference type="GO" id="GO:0005783">
    <property type="term" value="C:endoplasmic reticulum"/>
    <property type="evidence" value="ECO:0007669"/>
    <property type="project" value="TreeGrafter"/>
</dbReference>
<dbReference type="PANTHER" id="PTHR10869:SF246">
    <property type="entry name" value="TRANSMEMBRANE PROLYL 4-HYDROXYLASE"/>
    <property type="match status" value="1"/>
</dbReference>
<evidence type="ECO:0000313" key="4">
    <source>
        <dbReference type="EMBL" id="GAG53547.1"/>
    </source>
</evidence>
<keyword evidence="1" id="KW-0479">Metal-binding</keyword>
<dbReference type="AlphaFoldDB" id="X0Z578"/>
<dbReference type="Gene3D" id="2.60.120.620">
    <property type="entry name" value="q2cbj1_9rhob like domain"/>
    <property type="match status" value="1"/>
</dbReference>
<dbReference type="EMBL" id="BARS01051244">
    <property type="protein sequence ID" value="GAG53547.1"/>
    <property type="molecule type" value="Genomic_DNA"/>
</dbReference>
<evidence type="ECO:0000259" key="3">
    <source>
        <dbReference type="PROSITE" id="PS51471"/>
    </source>
</evidence>
<dbReference type="GO" id="GO:0046872">
    <property type="term" value="F:metal ion binding"/>
    <property type="evidence" value="ECO:0007669"/>
    <property type="project" value="UniProtKB-KW"/>
</dbReference>
<gene>
    <name evidence="4" type="ORF">S01H1_76365</name>
</gene>
<protein>
    <recommendedName>
        <fullName evidence="3">Fe2OG dioxygenase domain-containing protein</fullName>
    </recommendedName>
</protein>
<dbReference type="PANTHER" id="PTHR10869">
    <property type="entry name" value="PROLYL 4-HYDROXYLASE ALPHA SUBUNIT"/>
    <property type="match status" value="1"/>
</dbReference>
<evidence type="ECO:0000256" key="2">
    <source>
        <dbReference type="ARBA" id="ARBA00023004"/>
    </source>
</evidence>
<name>X0Z578_9ZZZZ</name>
<reference evidence="4" key="1">
    <citation type="journal article" date="2014" name="Front. Microbiol.">
        <title>High frequency of phylogenetically diverse reductive dehalogenase-homologous genes in deep subseafloor sedimentary metagenomes.</title>
        <authorList>
            <person name="Kawai M."/>
            <person name="Futagami T."/>
            <person name="Toyoda A."/>
            <person name="Takaki Y."/>
            <person name="Nishi S."/>
            <person name="Hori S."/>
            <person name="Arai W."/>
            <person name="Tsubouchi T."/>
            <person name="Morono Y."/>
            <person name="Uchiyama I."/>
            <person name="Ito T."/>
            <person name="Fujiyama A."/>
            <person name="Inagaki F."/>
            <person name="Takami H."/>
        </authorList>
    </citation>
    <scope>NUCLEOTIDE SEQUENCE</scope>
    <source>
        <strain evidence="4">Expedition CK06-06</strain>
    </source>
</reference>
<feature type="non-terminal residue" evidence="4">
    <location>
        <position position="1"/>
    </location>
</feature>
<feature type="domain" description="Fe2OG dioxygenase" evidence="3">
    <location>
        <begin position="1"/>
        <end position="103"/>
    </location>
</feature>
<comment type="caution">
    <text evidence="4">The sequence shown here is derived from an EMBL/GenBank/DDBJ whole genome shotgun (WGS) entry which is preliminary data.</text>
</comment>
<dbReference type="GO" id="GO:0004656">
    <property type="term" value="F:procollagen-proline 4-dioxygenase activity"/>
    <property type="evidence" value="ECO:0007669"/>
    <property type="project" value="TreeGrafter"/>
</dbReference>